<comment type="caution">
    <text evidence="3">The sequence shown here is derived from an EMBL/GenBank/DDBJ whole genome shotgun (WGS) entry which is preliminary data.</text>
</comment>
<feature type="domain" description="Peptidoglycan binding-like" evidence="2">
    <location>
        <begin position="125"/>
        <end position="173"/>
    </location>
</feature>
<accession>K2P017</accession>
<evidence type="ECO:0000259" key="2">
    <source>
        <dbReference type="Pfam" id="PF01471"/>
    </source>
</evidence>
<dbReference type="eggNOG" id="COG3409">
    <property type="taxonomic scope" value="Bacteria"/>
</dbReference>
<gene>
    <name evidence="3" type="ORF">NA8A_19770</name>
</gene>
<dbReference type="EMBL" id="AMSI01000016">
    <property type="protein sequence ID" value="EKF40621.1"/>
    <property type="molecule type" value="Genomic_DNA"/>
</dbReference>
<dbReference type="STRING" id="721133.SAMN05216176_103425"/>
<dbReference type="RefSeq" id="WP_009452167.1">
    <property type="nucleotide sequence ID" value="NZ_AMSI01000016.1"/>
</dbReference>
<protein>
    <submittedName>
        <fullName evidence="3">Peptidoglycan binding domain-containing protein</fullName>
    </submittedName>
</protein>
<reference evidence="3 4" key="1">
    <citation type="journal article" date="2012" name="J. Bacteriol.">
        <title>Genome Sequence of Nitratireductor indicus Type Strain C115.</title>
        <authorList>
            <person name="Lai Q."/>
            <person name="Li G."/>
            <person name="Yu Z."/>
            <person name="Shao Z."/>
        </authorList>
    </citation>
    <scope>NUCLEOTIDE SEQUENCE [LARGE SCALE GENOMIC DNA]</scope>
    <source>
        <strain evidence="3 4">C115</strain>
    </source>
</reference>
<dbReference type="Pfam" id="PF01471">
    <property type="entry name" value="PG_binding_1"/>
    <property type="match status" value="2"/>
</dbReference>
<dbReference type="SUPFAM" id="SSF47090">
    <property type="entry name" value="PGBD-like"/>
    <property type="match status" value="2"/>
</dbReference>
<evidence type="ECO:0000313" key="3">
    <source>
        <dbReference type="EMBL" id="EKF40621.1"/>
    </source>
</evidence>
<keyword evidence="1" id="KW-0812">Transmembrane</keyword>
<name>K2P017_9HYPH</name>
<feature type="transmembrane region" description="Helical" evidence="1">
    <location>
        <begin position="36"/>
        <end position="56"/>
    </location>
</feature>
<dbReference type="Proteomes" id="UP000007374">
    <property type="component" value="Unassembled WGS sequence"/>
</dbReference>
<keyword evidence="1" id="KW-1133">Transmembrane helix</keyword>
<dbReference type="InterPro" id="IPR002477">
    <property type="entry name" value="Peptidoglycan-bd-like"/>
</dbReference>
<dbReference type="PATRIC" id="fig|1231190.3.peg.4084"/>
<dbReference type="AlphaFoldDB" id="K2P017"/>
<feature type="domain" description="Peptidoglycan binding-like" evidence="2">
    <location>
        <begin position="249"/>
        <end position="303"/>
    </location>
</feature>
<dbReference type="InterPro" id="IPR036365">
    <property type="entry name" value="PGBD-like_sf"/>
</dbReference>
<dbReference type="OrthoDB" id="9816507at2"/>
<evidence type="ECO:0000313" key="4">
    <source>
        <dbReference type="Proteomes" id="UP000007374"/>
    </source>
</evidence>
<dbReference type="Gene3D" id="1.10.101.10">
    <property type="entry name" value="PGBD-like superfamily/PGBD"/>
    <property type="match status" value="2"/>
</dbReference>
<proteinExistence type="predicted"/>
<dbReference type="InterPro" id="IPR036366">
    <property type="entry name" value="PGBDSf"/>
</dbReference>
<keyword evidence="1" id="KW-0472">Membrane</keyword>
<sequence length="310" mass="32822">MRTSARQPEPEFTFGTLLRMGLAGVGSAIVRNPIAVGGTTAFLVSFAFVSANALWYQPYFHSGALISTRDPVFIERETATPKPLPAAVRRLPDPAPRTLKPSNDMTGAIPVERPESELGGDMTMRQVQKVLEDLGLYQGVIDGLQGPQTRKAIGNYRRIVGLPEGEMVDAALLRQLGLADAAASAPVAAEQAMPSVPQKLVVPLPTPRPAGHGARQEEAEQVPVQTASLQPVAMPVAIAADNSVPEADPTVMRIQAGLKAFGNDAITVDGILGQDTETAIREFQSLFGLPVTGAPDSAFLAKMREVGLTN</sequence>
<evidence type="ECO:0000256" key="1">
    <source>
        <dbReference type="SAM" id="Phobius"/>
    </source>
</evidence>
<organism evidence="3 4">
    <name type="scientific">Nitratireductor indicus C115</name>
    <dbReference type="NCBI Taxonomy" id="1231190"/>
    <lineage>
        <taxon>Bacteria</taxon>
        <taxon>Pseudomonadati</taxon>
        <taxon>Pseudomonadota</taxon>
        <taxon>Alphaproteobacteria</taxon>
        <taxon>Hyphomicrobiales</taxon>
        <taxon>Phyllobacteriaceae</taxon>
        <taxon>Nitratireductor</taxon>
    </lineage>
</organism>
<keyword evidence="4" id="KW-1185">Reference proteome</keyword>